<dbReference type="InterPro" id="IPR001034">
    <property type="entry name" value="DeoR_HTH"/>
</dbReference>
<reference evidence="16 17" key="1">
    <citation type="submission" date="2019-02" db="EMBL/GenBank/DDBJ databases">
        <title>The draft genome of Kosakonia quasisacchari strain WCHKQ120001.</title>
        <authorList>
            <person name="Wang C."/>
            <person name="Feng Y."/>
            <person name="Zong Z."/>
        </authorList>
    </citation>
    <scope>NUCLEOTIDE SEQUENCE [LARGE SCALE GENOMIC DNA]</scope>
    <source>
        <strain evidence="16 17">WCHKQ120001</strain>
    </source>
</reference>
<dbReference type="InterPro" id="IPR002139">
    <property type="entry name" value="Ribo/fructo_kinase"/>
</dbReference>
<evidence type="ECO:0000256" key="9">
    <source>
        <dbReference type="ARBA" id="ARBA00022842"/>
    </source>
</evidence>
<keyword evidence="6 14" id="KW-0547">Nucleotide-binding</keyword>
<dbReference type="CDD" id="cd01174">
    <property type="entry name" value="ribokinase"/>
    <property type="match status" value="1"/>
</dbReference>
<evidence type="ECO:0000256" key="11">
    <source>
        <dbReference type="ARBA" id="ARBA00023015"/>
    </source>
</evidence>
<dbReference type="InterPro" id="IPR029056">
    <property type="entry name" value="Ribokinase-like"/>
</dbReference>
<dbReference type="EC" id="2.7.1.15" evidence="2 14"/>
<comment type="similarity">
    <text evidence="14">Belongs to the carbohydrate kinase PfkB family. Ribokinase subfamily.</text>
</comment>
<comment type="subunit">
    <text evidence="14">Homodimer.</text>
</comment>
<dbReference type="PANTHER" id="PTHR10584:SF166">
    <property type="entry name" value="RIBOKINASE"/>
    <property type="match status" value="1"/>
</dbReference>
<keyword evidence="10 14" id="KW-0630">Potassium</keyword>
<dbReference type="PROSITE" id="PS51000">
    <property type="entry name" value="HTH_DEOR_2"/>
    <property type="match status" value="1"/>
</dbReference>
<feature type="domain" description="HTH deoR-type" evidence="15">
    <location>
        <begin position="3"/>
        <end position="58"/>
    </location>
</feature>
<comment type="caution">
    <text evidence="16">The sequence shown here is derived from an EMBL/GenBank/DDBJ whole genome shotgun (WGS) entry which is preliminary data.</text>
</comment>
<evidence type="ECO:0000256" key="3">
    <source>
        <dbReference type="ARBA" id="ARBA00016943"/>
    </source>
</evidence>
<dbReference type="Pfam" id="PF00294">
    <property type="entry name" value="PfkB"/>
    <property type="match status" value="1"/>
</dbReference>
<keyword evidence="17" id="KW-1185">Reference proteome</keyword>
<dbReference type="Gene3D" id="3.40.1190.20">
    <property type="match status" value="1"/>
</dbReference>
<feature type="binding site" evidence="14">
    <location>
        <position position="387"/>
    </location>
    <ligand>
        <name>K(+)</name>
        <dbReference type="ChEBI" id="CHEBI:29103"/>
    </ligand>
</feature>
<evidence type="ECO:0000256" key="7">
    <source>
        <dbReference type="ARBA" id="ARBA00022777"/>
    </source>
</evidence>
<dbReference type="GO" id="GO:0019303">
    <property type="term" value="P:D-ribose catabolic process"/>
    <property type="evidence" value="ECO:0007669"/>
    <property type="project" value="UniProtKB-UniRule"/>
</dbReference>
<comment type="similarity">
    <text evidence="1">Belongs to the carbohydrate kinase pfkB family.</text>
</comment>
<feature type="binding site" evidence="14">
    <location>
        <begin position="351"/>
        <end position="352"/>
    </location>
    <ligand>
        <name>ATP</name>
        <dbReference type="ChEBI" id="CHEBI:30616"/>
    </ligand>
</feature>
<proteinExistence type="inferred from homology"/>
<evidence type="ECO:0000256" key="14">
    <source>
        <dbReference type="HAMAP-Rule" id="MF_01987"/>
    </source>
</evidence>
<keyword evidence="14" id="KW-0963">Cytoplasm</keyword>
<dbReference type="GO" id="GO:0046872">
    <property type="term" value="F:metal ion binding"/>
    <property type="evidence" value="ECO:0007669"/>
    <property type="project" value="UniProtKB-KW"/>
</dbReference>
<organism evidence="16 17">
    <name type="scientific">Kosakonia quasisacchari</name>
    <dbReference type="NCBI Taxonomy" id="2529380"/>
    <lineage>
        <taxon>Bacteria</taxon>
        <taxon>Pseudomonadati</taxon>
        <taxon>Pseudomonadota</taxon>
        <taxon>Gammaproteobacteria</taxon>
        <taxon>Enterobacterales</taxon>
        <taxon>Enterobacteriaceae</taxon>
        <taxon>Kosakonia</taxon>
    </lineage>
</organism>
<feature type="binding site" evidence="14">
    <location>
        <position position="284"/>
    </location>
    <ligand>
        <name>ATP</name>
        <dbReference type="ChEBI" id="CHEBI:30616"/>
    </ligand>
</feature>
<comment type="subcellular location">
    <subcellularLocation>
        <location evidence="14">Cytoplasm</location>
    </subcellularLocation>
</comment>
<dbReference type="EMBL" id="SJOP01000019">
    <property type="protein sequence ID" value="TCC01211.1"/>
    <property type="molecule type" value="Genomic_DNA"/>
</dbReference>
<dbReference type="SMART" id="SM00420">
    <property type="entry name" value="HTH_DEOR"/>
    <property type="match status" value="1"/>
</dbReference>
<feature type="binding site" evidence="14">
    <location>
        <position position="348"/>
    </location>
    <ligand>
        <name>K(+)</name>
        <dbReference type="ChEBI" id="CHEBI:29103"/>
    </ligand>
</feature>
<dbReference type="SUPFAM" id="SSF46785">
    <property type="entry name" value="Winged helix' DNA-binding domain"/>
    <property type="match status" value="1"/>
</dbReference>
<dbReference type="InterPro" id="IPR036390">
    <property type="entry name" value="WH_DNA-bd_sf"/>
</dbReference>
<keyword evidence="8 14" id="KW-0067">ATP-binding</keyword>
<comment type="caution">
    <text evidence="14">Lacks conserved residue(s) required for the propagation of feature annotation.</text>
</comment>
<evidence type="ECO:0000256" key="8">
    <source>
        <dbReference type="ARBA" id="ARBA00022840"/>
    </source>
</evidence>
<dbReference type="PANTHER" id="PTHR10584">
    <property type="entry name" value="SUGAR KINASE"/>
    <property type="match status" value="1"/>
</dbReference>
<feature type="binding site" evidence="14">
    <location>
        <position position="346"/>
    </location>
    <ligand>
        <name>K(+)</name>
        <dbReference type="ChEBI" id="CHEBI:29103"/>
    </ligand>
</feature>
<dbReference type="SUPFAM" id="SSF53613">
    <property type="entry name" value="Ribokinase-like"/>
    <property type="match status" value="1"/>
</dbReference>
<evidence type="ECO:0000259" key="15">
    <source>
        <dbReference type="PROSITE" id="PS51000"/>
    </source>
</evidence>
<feature type="active site" description="Proton acceptor" evidence="14">
    <location>
        <position position="352"/>
    </location>
</feature>
<comment type="activity regulation">
    <text evidence="14">Activated by a monovalent cation that binds near, but not in, the active site. The most likely occupant of the site in vivo is potassium. Ion binding induces a conformational change that may alter substrate affinity.</text>
</comment>
<evidence type="ECO:0000313" key="17">
    <source>
        <dbReference type="Proteomes" id="UP000291793"/>
    </source>
</evidence>
<evidence type="ECO:0000256" key="6">
    <source>
        <dbReference type="ARBA" id="ARBA00022741"/>
    </source>
</evidence>
<keyword evidence="5 14" id="KW-0479">Metal-binding</keyword>
<comment type="pathway">
    <text evidence="14">Carbohydrate metabolism; D-ribose degradation; D-ribose 5-phosphate from beta-D-ribopyranose: step 2/2.</text>
</comment>
<dbReference type="Gene3D" id="1.10.10.10">
    <property type="entry name" value="Winged helix-like DNA-binding domain superfamily/Winged helix DNA-binding domain"/>
    <property type="match status" value="1"/>
</dbReference>
<keyword evidence="4 14" id="KW-0808">Transferase</keyword>
<dbReference type="InterPro" id="IPR011611">
    <property type="entry name" value="PfkB_dom"/>
</dbReference>
<dbReference type="FunFam" id="3.40.1190.20:FF:000019">
    <property type="entry name" value="Ribokinase"/>
    <property type="match status" value="1"/>
</dbReference>
<dbReference type="OrthoDB" id="9776822at2"/>
<feature type="binding site" evidence="14">
    <location>
        <position position="382"/>
    </location>
    <ligand>
        <name>K(+)</name>
        <dbReference type="ChEBI" id="CHEBI:29103"/>
    </ligand>
</feature>
<protein>
    <recommendedName>
        <fullName evidence="3 14">Ribokinase</fullName>
        <shortName evidence="14">RK</shortName>
        <ecNumber evidence="2 14">2.7.1.15</ecNumber>
    </recommendedName>
</protein>
<evidence type="ECO:0000313" key="16">
    <source>
        <dbReference type="EMBL" id="TCC01211.1"/>
    </source>
</evidence>
<feature type="binding site" evidence="14">
    <location>
        <position position="352"/>
    </location>
    <ligand>
        <name>substrate</name>
    </ligand>
</feature>
<comment type="function">
    <text evidence="14">Catalyzes the phosphorylation of ribose at O-5 in a reaction requiring ATP and magnesium. The resulting D-ribose-5-phosphate can then be used either for sythesis of nucleotides, histidine, and tryptophan, or as a component of the pentose phosphate pathway.</text>
</comment>
<dbReference type="GO" id="GO:0004747">
    <property type="term" value="F:ribokinase activity"/>
    <property type="evidence" value="ECO:0007669"/>
    <property type="project" value="UniProtKB-UniRule"/>
</dbReference>
<dbReference type="InterPro" id="IPR011877">
    <property type="entry name" value="Ribokinase"/>
</dbReference>
<evidence type="ECO:0000256" key="13">
    <source>
        <dbReference type="ARBA" id="ARBA00023277"/>
    </source>
</evidence>
<dbReference type="RefSeq" id="WP_131412146.1">
    <property type="nucleotide sequence ID" value="NZ_SJOP01000019.1"/>
</dbReference>
<feature type="binding site" evidence="14">
    <location>
        <begin position="110"/>
        <end position="112"/>
    </location>
    <ligand>
        <name>substrate</name>
    </ligand>
</feature>
<evidence type="ECO:0000256" key="5">
    <source>
        <dbReference type="ARBA" id="ARBA00022723"/>
    </source>
</evidence>
<feature type="binding site" evidence="14">
    <location>
        <begin position="320"/>
        <end position="325"/>
    </location>
    <ligand>
        <name>ATP</name>
        <dbReference type="ChEBI" id="CHEBI:30616"/>
    </ligand>
</feature>
<feature type="binding site" evidence="14">
    <location>
        <position position="385"/>
    </location>
    <ligand>
        <name>K(+)</name>
        <dbReference type="ChEBI" id="CHEBI:29103"/>
    </ligand>
</feature>
<feature type="binding site" evidence="14">
    <location>
        <begin position="138"/>
        <end position="142"/>
    </location>
    <ligand>
        <name>substrate</name>
    </ligand>
</feature>
<dbReference type="GO" id="GO:0003700">
    <property type="term" value="F:DNA-binding transcription factor activity"/>
    <property type="evidence" value="ECO:0007669"/>
    <property type="project" value="InterPro"/>
</dbReference>
<keyword evidence="12" id="KW-0804">Transcription</keyword>
<evidence type="ECO:0000256" key="2">
    <source>
        <dbReference type="ARBA" id="ARBA00012035"/>
    </source>
</evidence>
<accession>A0A4R0GU09</accession>
<dbReference type="InterPro" id="IPR036388">
    <property type="entry name" value="WH-like_DNA-bd_sf"/>
</dbReference>
<sequence>MFLEERRQQILEYLDKNERVKVEILASLFAVTRETIRSDLNALAAEKLVQRCHGGAMVIRRSLQSKLITDTGDNFEVLLQRLQSQKRKQTVQQNKGKSMTGKVCILGSFNVDIVAKVERFPKGGESLLALGSTLGPGGKGANQATAVSRAGAKVHFVSKVGKDQFSQFAYDHLTSSEIHSFTLYQSETEPTGNAIIYVSQENGENMIAIYSGANKTISEDEVVAITPELEDSNVLLVQLENNFAATLSAMKLAKALGVKVILNPAPFSSHALECLEYVDVITPNETEASQLSGIDVKDLASAKEAAQRIVSQGARRVIITMGSRGALLLDGNQFQHIPAFPALSVDTTGAGDAFNGALASSIANGQNLVQAATYASAFASLAVELEGASNMPDHAQVLARLAQR</sequence>
<evidence type="ECO:0000256" key="4">
    <source>
        <dbReference type="ARBA" id="ARBA00022679"/>
    </source>
</evidence>
<dbReference type="UniPathway" id="UPA00916">
    <property type="reaction ID" value="UER00889"/>
</dbReference>
<dbReference type="GO" id="GO:0005829">
    <property type="term" value="C:cytosol"/>
    <property type="evidence" value="ECO:0007669"/>
    <property type="project" value="TreeGrafter"/>
</dbReference>
<dbReference type="HAMAP" id="MF_01987">
    <property type="entry name" value="Ribokinase"/>
    <property type="match status" value="1"/>
</dbReference>
<comment type="catalytic activity">
    <reaction evidence="14">
        <text>D-ribose + ATP = D-ribose 5-phosphate + ADP + H(+)</text>
        <dbReference type="Rhea" id="RHEA:13697"/>
        <dbReference type="ChEBI" id="CHEBI:15378"/>
        <dbReference type="ChEBI" id="CHEBI:30616"/>
        <dbReference type="ChEBI" id="CHEBI:47013"/>
        <dbReference type="ChEBI" id="CHEBI:78346"/>
        <dbReference type="ChEBI" id="CHEBI:456216"/>
        <dbReference type="EC" id="2.7.1.15"/>
    </reaction>
</comment>
<dbReference type="Pfam" id="PF08220">
    <property type="entry name" value="HTH_DeoR"/>
    <property type="match status" value="1"/>
</dbReference>
<dbReference type="PROSITE" id="PS00584">
    <property type="entry name" value="PFKB_KINASES_2"/>
    <property type="match status" value="1"/>
</dbReference>
<keyword evidence="11" id="KW-0805">Transcription regulation</keyword>
<gene>
    <name evidence="14 16" type="primary">rbsK</name>
    <name evidence="16" type="ORF">E0L21_18770</name>
</gene>
<evidence type="ECO:0000256" key="1">
    <source>
        <dbReference type="ARBA" id="ARBA00005380"/>
    </source>
</evidence>
<dbReference type="PRINTS" id="PR00990">
    <property type="entry name" value="RIBOKINASE"/>
</dbReference>
<dbReference type="Proteomes" id="UP000291793">
    <property type="component" value="Unassembled WGS sequence"/>
</dbReference>
<comment type="cofactor">
    <cofactor evidence="14">
        <name>Mg(2+)</name>
        <dbReference type="ChEBI" id="CHEBI:18420"/>
    </cofactor>
    <text evidence="14">Requires a divalent cation, most likely magnesium in vivo, as an electrophilic catalyst to aid phosphoryl group transfer. It is the chelate of the metal and the nucleotide that is the actual substrate.</text>
</comment>
<dbReference type="InterPro" id="IPR002173">
    <property type="entry name" value="Carboh/pur_kinase_PfkB_CS"/>
</dbReference>
<name>A0A4R0GU09_9ENTR</name>
<evidence type="ECO:0000256" key="10">
    <source>
        <dbReference type="ARBA" id="ARBA00022958"/>
    </source>
</evidence>
<dbReference type="AlphaFoldDB" id="A0A4R0GU09"/>
<dbReference type="GO" id="GO:0005524">
    <property type="term" value="F:ATP binding"/>
    <property type="evidence" value="ECO:0007669"/>
    <property type="project" value="UniProtKB-UniRule"/>
</dbReference>
<evidence type="ECO:0000256" key="12">
    <source>
        <dbReference type="ARBA" id="ARBA00023163"/>
    </source>
</evidence>
<dbReference type="NCBIfam" id="TIGR02152">
    <property type="entry name" value="D_ribokin_bact"/>
    <property type="match status" value="1"/>
</dbReference>
<keyword evidence="9 14" id="KW-0460">Magnesium</keyword>
<keyword evidence="7 14" id="KW-0418">Kinase</keyword>
<keyword evidence="13 14" id="KW-0119">Carbohydrate metabolism</keyword>
<feature type="binding site" evidence="14">
    <location>
        <position position="240"/>
    </location>
    <ligand>
        <name>substrate</name>
    </ligand>
</feature>